<organism evidence="1 2">
    <name type="scientific">Streptomyces beijiangensis</name>
    <dbReference type="NCBI Taxonomy" id="163361"/>
    <lineage>
        <taxon>Bacteria</taxon>
        <taxon>Bacillati</taxon>
        <taxon>Actinomycetota</taxon>
        <taxon>Actinomycetes</taxon>
        <taxon>Kitasatosporales</taxon>
        <taxon>Streptomycetaceae</taxon>
        <taxon>Streptomyces</taxon>
    </lineage>
</organism>
<dbReference type="PANTHER" id="PTHR47495:SF2">
    <property type="entry name" value="ALDEHYDE DEHYDROGENASE"/>
    <property type="match status" value="1"/>
</dbReference>
<dbReference type="InterPro" id="IPR052516">
    <property type="entry name" value="N-heterocyclic_Hydroxylase"/>
</dbReference>
<evidence type="ECO:0000313" key="2">
    <source>
        <dbReference type="Proteomes" id="UP000664167"/>
    </source>
</evidence>
<name>A0A939FHL7_9ACTN</name>
<feature type="non-terminal residue" evidence="1">
    <location>
        <position position="135"/>
    </location>
</feature>
<comment type="caution">
    <text evidence="1">The sequence shown here is derived from an EMBL/GenBank/DDBJ whole genome shotgun (WGS) entry which is preliminary data.</text>
</comment>
<dbReference type="AlphaFoldDB" id="A0A939FHL7"/>
<proteinExistence type="predicted"/>
<keyword evidence="2" id="KW-1185">Reference proteome</keyword>
<dbReference type="Proteomes" id="UP000664167">
    <property type="component" value="Unassembled WGS sequence"/>
</dbReference>
<dbReference type="Gene3D" id="3.30.365.10">
    <property type="entry name" value="Aldehyde oxidase/xanthine dehydrogenase, molybdopterin binding domain"/>
    <property type="match status" value="1"/>
</dbReference>
<evidence type="ECO:0000313" key="1">
    <source>
        <dbReference type="EMBL" id="MBO0518261.1"/>
    </source>
</evidence>
<reference evidence="1" key="1">
    <citation type="submission" date="2021-03" db="EMBL/GenBank/DDBJ databases">
        <title>Streptomyces poriferae sp. nov., a novel marine sponge-derived Actinobacteria species with anti-MRSA activity.</title>
        <authorList>
            <person name="Sandoval-Powers M."/>
            <person name="Kralova S."/>
            <person name="Nguyen G.-S."/>
            <person name="Fawwal D."/>
            <person name="Degnes K."/>
            <person name="Klinkenberg G."/>
            <person name="Sletta H."/>
            <person name="Wentzel A."/>
            <person name="Liles M.R."/>
        </authorList>
    </citation>
    <scope>NUCLEOTIDE SEQUENCE</scope>
    <source>
        <strain evidence="1">DSM 41794</strain>
    </source>
</reference>
<dbReference type="PANTHER" id="PTHR47495">
    <property type="entry name" value="ALDEHYDE DEHYDROGENASE"/>
    <property type="match status" value="1"/>
</dbReference>
<dbReference type="GO" id="GO:0016491">
    <property type="term" value="F:oxidoreductase activity"/>
    <property type="evidence" value="ECO:0007669"/>
    <property type="project" value="InterPro"/>
</dbReference>
<accession>A0A939FHL7</accession>
<sequence>SRGLGEIITALAAKLPVGDIGFSETFFQLSQTMSYDFGVNSRLLNETDKGFNTGSMRNVYSPDVTCARELIVDQLAARMDKDPYAFRRDFLRDDRSRAGLEKVAEVGDWGRTMPDGTAQGIAFHAEYKAVSAALV</sequence>
<feature type="non-terminal residue" evidence="1">
    <location>
        <position position="1"/>
    </location>
</feature>
<dbReference type="SUPFAM" id="SSF56003">
    <property type="entry name" value="Molybdenum cofactor-binding domain"/>
    <property type="match status" value="1"/>
</dbReference>
<dbReference type="EMBL" id="JAFLRJ010001428">
    <property type="protein sequence ID" value="MBO0518261.1"/>
    <property type="molecule type" value="Genomic_DNA"/>
</dbReference>
<gene>
    <name evidence="1" type="ORF">J0695_42125</name>
</gene>
<protein>
    <submittedName>
        <fullName evidence="1">Xanthine dehydrogenase family protein molybdopterin-binding subunit</fullName>
    </submittedName>
</protein>
<dbReference type="InterPro" id="IPR037165">
    <property type="entry name" value="AldOxase/xan_DH_Mopterin-bd_sf"/>
</dbReference>